<dbReference type="Gene3D" id="3.40.50.720">
    <property type="entry name" value="NAD(P)-binding Rossmann-like Domain"/>
    <property type="match status" value="1"/>
</dbReference>
<dbReference type="PROSITE" id="PS00061">
    <property type="entry name" value="ADH_SHORT"/>
    <property type="match status" value="1"/>
</dbReference>
<evidence type="ECO:0000256" key="3">
    <source>
        <dbReference type="ARBA" id="ARBA00023002"/>
    </source>
</evidence>
<dbReference type="EMBL" id="JAZHXI010000008">
    <property type="protein sequence ID" value="KAL2069264.1"/>
    <property type="molecule type" value="Genomic_DNA"/>
</dbReference>
<keyword evidence="2" id="KW-0521">NADP</keyword>
<evidence type="ECO:0000256" key="5">
    <source>
        <dbReference type="SAM" id="MobiDB-lite"/>
    </source>
</evidence>
<evidence type="ECO:0008006" key="8">
    <source>
        <dbReference type="Google" id="ProtNLM"/>
    </source>
</evidence>
<keyword evidence="7" id="KW-1185">Reference proteome</keyword>
<comment type="caution">
    <text evidence="6">The sequence shown here is derived from an EMBL/GenBank/DDBJ whole genome shotgun (WGS) entry which is preliminary data.</text>
</comment>
<dbReference type="InterPro" id="IPR020904">
    <property type="entry name" value="Sc_DH/Rdtase_CS"/>
</dbReference>
<dbReference type="PANTHER" id="PTHR44229:SF4">
    <property type="entry name" value="15-HYDROXYPROSTAGLANDIN DEHYDROGENASE [NAD(+)]"/>
    <property type="match status" value="1"/>
</dbReference>
<reference evidence="6 7" key="1">
    <citation type="journal article" date="2024" name="Commun. Biol.">
        <title>Comparative genomic analysis of thermophilic fungi reveals convergent evolutionary adaptations and gene losses.</title>
        <authorList>
            <person name="Steindorff A.S."/>
            <person name="Aguilar-Pontes M.V."/>
            <person name="Robinson A.J."/>
            <person name="Andreopoulos B."/>
            <person name="LaButti K."/>
            <person name="Kuo A."/>
            <person name="Mondo S."/>
            <person name="Riley R."/>
            <person name="Otillar R."/>
            <person name="Haridas S."/>
            <person name="Lipzen A."/>
            <person name="Grimwood J."/>
            <person name="Schmutz J."/>
            <person name="Clum A."/>
            <person name="Reid I.D."/>
            <person name="Moisan M.C."/>
            <person name="Butler G."/>
            <person name="Nguyen T.T.M."/>
            <person name="Dewar K."/>
            <person name="Conant G."/>
            <person name="Drula E."/>
            <person name="Henrissat B."/>
            <person name="Hansel C."/>
            <person name="Singer S."/>
            <person name="Hutchinson M.I."/>
            <person name="de Vries R.P."/>
            <person name="Natvig D.O."/>
            <person name="Powell A.J."/>
            <person name="Tsang A."/>
            <person name="Grigoriev I.V."/>
        </authorList>
    </citation>
    <scope>NUCLEOTIDE SEQUENCE [LARGE SCALE GENOMIC DNA]</scope>
    <source>
        <strain evidence="6 7">CBS 494.80</strain>
    </source>
</reference>
<evidence type="ECO:0000256" key="1">
    <source>
        <dbReference type="ARBA" id="ARBA00006484"/>
    </source>
</evidence>
<dbReference type="SUPFAM" id="SSF51735">
    <property type="entry name" value="NAD(P)-binding Rossmann-fold domains"/>
    <property type="match status" value="1"/>
</dbReference>
<dbReference type="PRINTS" id="PR00080">
    <property type="entry name" value="SDRFAMILY"/>
</dbReference>
<protein>
    <recommendedName>
        <fullName evidence="8">NAD(P)-binding protein</fullName>
    </recommendedName>
</protein>
<gene>
    <name evidence="6" type="ORF">VTL71DRAFT_15602</name>
</gene>
<evidence type="ECO:0000313" key="7">
    <source>
        <dbReference type="Proteomes" id="UP001595075"/>
    </source>
</evidence>
<dbReference type="PANTHER" id="PTHR44229">
    <property type="entry name" value="15-HYDROXYPROSTAGLANDIN DEHYDROGENASE [NAD(+)]"/>
    <property type="match status" value="1"/>
</dbReference>
<evidence type="ECO:0000256" key="4">
    <source>
        <dbReference type="RuleBase" id="RU000363"/>
    </source>
</evidence>
<proteinExistence type="inferred from homology"/>
<name>A0ABR4CH21_9HELO</name>
<dbReference type="InterPro" id="IPR036291">
    <property type="entry name" value="NAD(P)-bd_dom_sf"/>
</dbReference>
<organism evidence="6 7">
    <name type="scientific">Oculimacula yallundae</name>
    <dbReference type="NCBI Taxonomy" id="86028"/>
    <lineage>
        <taxon>Eukaryota</taxon>
        <taxon>Fungi</taxon>
        <taxon>Dikarya</taxon>
        <taxon>Ascomycota</taxon>
        <taxon>Pezizomycotina</taxon>
        <taxon>Leotiomycetes</taxon>
        <taxon>Helotiales</taxon>
        <taxon>Ploettnerulaceae</taxon>
        <taxon>Oculimacula</taxon>
    </lineage>
</organism>
<feature type="region of interest" description="Disordered" evidence="5">
    <location>
        <begin position="50"/>
        <end position="71"/>
    </location>
</feature>
<dbReference type="Pfam" id="PF00106">
    <property type="entry name" value="adh_short"/>
    <property type="match status" value="1"/>
</dbReference>
<dbReference type="Proteomes" id="UP001595075">
    <property type="component" value="Unassembled WGS sequence"/>
</dbReference>
<keyword evidence="3" id="KW-0560">Oxidoreductase</keyword>
<comment type="similarity">
    <text evidence="1 4">Belongs to the short-chain dehydrogenases/reductases (SDR) family.</text>
</comment>
<accession>A0ABR4CH21</accession>
<sequence>MALQVSGKTALVTGGGSGICLEFTKLLLANNCNVLIADLQLTPEAEALISPKPAPTNGNGNGNGHSNGNGYSVTGNGKARAVFQKTDVTDWTQLEQAFERALSEFGSLELVCPGAGIFEPSWSNFWHPKTGVDTTSTNTYKTIEINLTHPIRCTQLALDIFKRQQSASTTASTSTAPQVSISSPRYTILNIASIAAQLPLLPVPLYAASKAGIASFVRSLGPLEAQSNIRVVAVAPAIVNTPIWSERRDWVDEKVDAWISPSRIAEVMLGVVQGEEFVGGTVLEVGLESERFVEGLNDPGPDMGKKGYSVGGIGEGFVGAFGLLEKNFGK</sequence>
<dbReference type="InterPro" id="IPR002347">
    <property type="entry name" value="SDR_fam"/>
</dbReference>
<dbReference type="PRINTS" id="PR00081">
    <property type="entry name" value="GDHRDH"/>
</dbReference>
<evidence type="ECO:0000256" key="2">
    <source>
        <dbReference type="ARBA" id="ARBA00022857"/>
    </source>
</evidence>
<evidence type="ECO:0000313" key="6">
    <source>
        <dbReference type="EMBL" id="KAL2069264.1"/>
    </source>
</evidence>